<dbReference type="PANTHER" id="PTHR34487:SF1">
    <property type="entry name" value="ACYL-ACP THIOESTERASE"/>
    <property type="match status" value="1"/>
</dbReference>
<evidence type="ECO:0000313" key="1">
    <source>
        <dbReference type="Proteomes" id="UP001165740"/>
    </source>
</evidence>
<dbReference type="OrthoDB" id="10282890at2759"/>
<dbReference type="SUPFAM" id="SSF54637">
    <property type="entry name" value="Thioesterase/thiol ester dehydrase-isomerase"/>
    <property type="match status" value="1"/>
</dbReference>
<accession>A0A9W2YNH0</accession>
<dbReference type="RefSeq" id="XP_055864328.1">
    <property type="nucleotide sequence ID" value="XM_056008353.1"/>
</dbReference>
<dbReference type="InterPro" id="IPR029069">
    <property type="entry name" value="HotDog_dom_sf"/>
</dbReference>
<dbReference type="GeneID" id="129922406"/>
<name>A0A9W2YNH0_BIOGL</name>
<sequence>MPNVNQDLSVSNAWLIYLNAQRHLPIKVIHTDKAKQKIVYQHPGLSFDSYDSFGLPSLFNLIYLNNALYFYTFTQPYDDQGNMFYFDMANYLQNMGITFFAASLHLLCYKELYDINVSKWNLTIEIQSFAKSTKNLSFKCNFLSNDQKLLLASAIVSICPVQTAQKKRAPIDEELGKFCPENTTYSSHQVLDVPKPQDAYCVSSRVGYHETDSHHHMASMSYYNHVIDAIYSAVVKGCVFEHLTRERFQRGVSSFEMVHLKECLMDDLLDVFVWEIPNHDMRYRQKLKDVFISPFSRDQVDDKLHIETFDPETDGSVIMCVVEVRGKPCLRAIVQFFN</sequence>
<keyword evidence="1" id="KW-1185">Reference proteome</keyword>
<protein>
    <submittedName>
        <fullName evidence="2">Uncharacterized protein LOC129922406</fullName>
    </submittedName>
</protein>
<organism evidence="1 2">
    <name type="scientific">Biomphalaria glabrata</name>
    <name type="common">Bloodfluke planorb</name>
    <name type="synonym">Freshwater snail</name>
    <dbReference type="NCBI Taxonomy" id="6526"/>
    <lineage>
        <taxon>Eukaryota</taxon>
        <taxon>Metazoa</taxon>
        <taxon>Spiralia</taxon>
        <taxon>Lophotrochozoa</taxon>
        <taxon>Mollusca</taxon>
        <taxon>Gastropoda</taxon>
        <taxon>Heterobranchia</taxon>
        <taxon>Euthyneura</taxon>
        <taxon>Panpulmonata</taxon>
        <taxon>Hygrophila</taxon>
        <taxon>Lymnaeoidea</taxon>
        <taxon>Planorbidae</taxon>
        <taxon>Biomphalaria</taxon>
    </lineage>
</organism>
<gene>
    <name evidence="2" type="primary">LOC129922406</name>
</gene>
<proteinExistence type="predicted"/>
<dbReference type="Proteomes" id="UP001165740">
    <property type="component" value="Chromosome 1"/>
</dbReference>
<reference evidence="2" key="1">
    <citation type="submission" date="2025-08" db="UniProtKB">
        <authorList>
            <consortium name="RefSeq"/>
        </authorList>
    </citation>
    <scope>IDENTIFICATION</scope>
</reference>
<dbReference type="Gene3D" id="3.10.129.10">
    <property type="entry name" value="Hotdog Thioesterase"/>
    <property type="match status" value="1"/>
</dbReference>
<evidence type="ECO:0000313" key="2">
    <source>
        <dbReference type="RefSeq" id="XP_055864328.1"/>
    </source>
</evidence>
<dbReference type="AlphaFoldDB" id="A0A9W2YNH0"/>
<dbReference type="PANTHER" id="PTHR34487">
    <property type="entry name" value="ACYL-ACP THIOESTERASE"/>
    <property type="match status" value="1"/>
</dbReference>